<sequence>MSPRESLSQFHQHYLQEHLPQVPQPFNVYPIATGVSQPSLPYGRRDFYQISLYTGGTTQLQYAGHSLRIESPALLLYNPLAPYACTPIEPLHGYCCLFTTEFLSTPGQGVPWADSPLFQLGTSPVFLLTDEQCAFLTQLFQQMLAEVNSSYRYKFDLLRTHVHLLLHEALRMQPDVPQLADPSAASRLATQFLQALETQFPVTSPARPLPLHTAEAFAQHLGVHVNYLSRVLRDVTGRPTSAHLAARITQEAKRLLQHADWPIADVAEALGFADPTYFNHFFRKHAGTSPNAFRRAEASGRLVR</sequence>
<protein>
    <submittedName>
        <fullName evidence="5">Helix-turn-helix transcriptional regulator</fullName>
    </submittedName>
</protein>
<dbReference type="EMBL" id="CP094669">
    <property type="protein sequence ID" value="UOG73429.1"/>
    <property type="molecule type" value="Genomic_DNA"/>
</dbReference>
<dbReference type="InterPro" id="IPR009057">
    <property type="entry name" value="Homeodomain-like_sf"/>
</dbReference>
<dbReference type="PROSITE" id="PS01124">
    <property type="entry name" value="HTH_ARAC_FAMILY_2"/>
    <property type="match status" value="1"/>
</dbReference>
<keyword evidence="6" id="KW-1185">Reference proteome</keyword>
<dbReference type="SMART" id="SM00342">
    <property type="entry name" value="HTH_ARAC"/>
    <property type="match status" value="1"/>
</dbReference>
<dbReference type="PANTHER" id="PTHR43280">
    <property type="entry name" value="ARAC-FAMILY TRANSCRIPTIONAL REGULATOR"/>
    <property type="match status" value="1"/>
</dbReference>
<keyword evidence="3" id="KW-0804">Transcription</keyword>
<proteinExistence type="predicted"/>
<name>A0ABY4CT51_9BACT</name>
<evidence type="ECO:0000256" key="2">
    <source>
        <dbReference type="ARBA" id="ARBA00023125"/>
    </source>
</evidence>
<keyword evidence="1" id="KW-0805">Transcription regulation</keyword>
<dbReference type="Proteomes" id="UP000831113">
    <property type="component" value="Chromosome"/>
</dbReference>
<dbReference type="PANTHER" id="PTHR43280:SF32">
    <property type="entry name" value="TRANSCRIPTIONAL REGULATORY PROTEIN"/>
    <property type="match status" value="1"/>
</dbReference>
<dbReference type="InterPro" id="IPR018060">
    <property type="entry name" value="HTH_AraC"/>
</dbReference>
<accession>A0ABY4CT51</accession>
<evidence type="ECO:0000256" key="3">
    <source>
        <dbReference type="ARBA" id="ARBA00023163"/>
    </source>
</evidence>
<evidence type="ECO:0000313" key="6">
    <source>
        <dbReference type="Proteomes" id="UP000831113"/>
    </source>
</evidence>
<dbReference type="PRINTS" id="PR00032">
    <property type="entry name" value="HTHARAC"/>
</dbReference>
<evidence type="ECO:0000313" key="5">
    <source>
        <dbReference type="EMBL" id="UOG73429.1"/>
    </source>
</evidence>
<dbReference type="Pfam" id="PF12833">
    <property type="entry name" value="HTH_18"/>
    <property type="match status" value="1"/>
</dbReference>
<evidence type="ECO:0000256" key="1">
    <source>
        <dbReference type="ARBA" id="ARBA00023015"/>
    </source>
</evidence>
<dbReference type="InterPro" id="IPR037923">
    <property type="entry name" value="HTH-like"/>
</dbReference>
<dbReference type="Gene3D" id="1.10.10.60">
    <property type="entry name" value="Homeodomain-like"/>
    <property type="match status" value="1"/>
</dbReference>
<dbReference type="RefSeq" id="WP_243795868.1">
    <property type="nucleotide sequence ID" value="NZ_CP094669.1"/>
</dbReference>
<reference evidence="5 6" key="1">
    <citation type="submission" date="2022-03" db="EMBL/GenBank/DDBJ databases">
        <title>Hymenobactersp. isolated from the air.</title>
        <authorList>
            <person name="Won M."/>
            <person name="Kwon S.-W."/>
        </authorList>
    </citation>
    <scope>NUCLEOTIDE SEQUENCE [LARGE SCALE GENOMIC DNA]</scope>
    <source>
        <strain evidence="5 6">KACC 21982</strain>
    </source>
</reference>
<dbReference type="Pfam" id="PF02311">
    <property type="entry name" value="AraC_binding"/>
    <property type="match status" value="1"/>
</dbReference>
<feature type="domain" description="HTH araC/xylS-type" evidence="4">
    <location>
        <begin position="190"/>
        <end position="296"/>
    </location>
</feature>
<gene>
    <name evidence="5" type="ORF">MTX78_14990</name>
</gene>
<keyword evidence="2" id="KW-0238">DNA-binding</keyword>
<dbReference type="InterPro" id="IPR020449">
    <property type="entry name" value="Tscrpt_reg_AraC-type_HTH"/>
</dbReference>
<dbReference type="SUPFAM" id="SSF46689">
    <property type="entry name" value="Homeodomain-like"/>
    <property type="match status" value="1"/>
</dbReference>
<dbReference type="SUPFAM" id="SSF51215">
    <property type="entry name" value="Regulatory protein AraC"/>
    <property type="match status" value="1"/>
</dbReference>
<organism evidence="5 6">
    <name type="scientific">Hymenobacter tibetensis</name>
    <dbReference type="NCBI Taxonomy" id="497967"/>
    <lineage>
        <taxon>Bacteria</taxon>
        <taxon>Pseudomonadati</taxon>
        <taxon>Bacteroidota</taxon>
        <taxon>Cytophagia</taxon>
        <taxon>Cytophagales</taxon>
        <taxon>Hymenobacteraceae</taxon>
        <taxon>Hymenobacter</taxon>
    </lineage>
</organism>
<evidence type="ECO:0000259" key="4">
    <source>
        <dbReference type="PROSITE" id="PS01124"/>
    </source>
</evidence>
<dbReference type="InterPro" id="IPR003313">
    <property type="entry name" value="AraC-bd"/>
</dbReference>